<dbReference type="VEuPathDB" id="FungiDB:P175DRAFT_0527354"/>
<evidence type="ECO:0000313" key="2">
    <source>
        <dbReference type="Proteomes" id="UP000244073"/>
    </source>
</evidence>
<accession>A0A2T5M5T8</accession>
<evidence type="ECO:0000313" key="1">
    <source>
        <dbReference type="EMBL" id="PTU23897.1"/>
    </source>
</evidence>
<gene>
    <name evidence="1" type="ORF">P175DRAFT_0527354</name>
</gene>
<protein>
    <submittedName>
        <fullName evidence="1">Uncharacterized protein</fullName>
    </submittedName>
</protein>
<comment type="caution">
    <text evidence="1">The sequence shown here is derived from an EMBL/GenBank/DDBJ whole genome shotgun (WGS) entry which is preliminary data.</text>
</comment>
<dbReference type="AlphaFoldDB" id="A0A2T5M5T8"/>
<dbReference type="Proteomes" id="UP000244073">
    <property type="component" value="Unassembled WGS sequence"/>
</dbReference>
<dbReference type="EMBL" id="MSFN02000001">
    <property type="protein sequence ID" value="PTU23897.1"/>
    <property type="molecule type" value="Genomic_DNA"/>
</dbReference>
<reference evidence="1 2" key="1">
    <citation type="journal article" date="2018" name="Proc. Natl. Acad. Sci. U.S.A.">
        <title>Linking secondary metabolites to gene clusters through genome sequencing of six diverse Aspergillus species.</title>
        <authorList>
            <person name="Kaerboelling I."/>
            <person name="Vesth T.C."/>
            <person name="Frisvad J.C."/>
            <person name="Nybo J.L."/>
            <person name="Theobald S."/>
            <person name="Kuo A."/>
            <person name="Bowyer P."/>
            <person name="Matsuda Y."/>
            <person name="Mondo S."/>
            <person name="Lyhne E.K."/>
            <person name="Kogle M.E."/>
            <person name="Clum A."/>
            <person name="Lipzen A."/>
            <person name="Salamov A."/>
            <person name="Ngan C.Y."/>
            <person name="Daum C."/>
            <person name="Chiniquy J."/>
            <person name="Barry K."/>
            <person name="LaButti K."/>
            <person name="Haridas S."/>
            <person name="Simmons B.A."/>
            <person name="Magnuson J.K."/>
            <person name="Mortensen U.H."/>
            <person name="Larsen T.O."/>
            <person name="Grigoriev I.V."/>
            <person name="Baker S.E."/>
            <person name="Andersen M.R."/>
        </authorList>
    </citation>
    <scope>NUCLEOTIDE SEQUENCE [LARGE SCALE GENOMIC DNA]</scope>
    <source>
        <strain evidence="1 2">IBT 24754</strain>
    </source>
</reference>
<proteinExistence type="predicted"/>
<dbReference type="GeneID" id="63816397"/>
<dbReference type="RefSeq" id="XP_040755289.1">
    <property type="nucleotide sequence ID" value="XM_040899515.1"/>
</dbReference>
<organism evidence="1 2">
    <name type="scientific">Aspergillus ochraceoroseus IBT 24754</name>
    <dbReference type="NCBI Taxonomy" id="1392256"/>
    <lineage>
        <taxon>Eukaryota</taxon>
        <taxon>Fungi</taxon>
        <taxon>Dikarya</taxon>
        <taxon>Ascomycota</taxon>
        <taxon>Pezizomycotina</taxon>
        <taxon>Eurotiomycetes</taxon>
        <taxon>Eurotiomycetidae</taxon>
        <taxon>Eurotiales</taxon>
        <taxon>Aspergillaceae</taxon>
        <taxon>Aspergillus</taxon>
        <taxon>Aspergillus subgen. Nidulantes</taxon>
    </lineage>
</organism>
<name>A0A2T5M5T8_9EURO</name>
<sequence length="220" mass="24360">MNHVKSRRPSPKVPQRQMKLTIEPSGIMNALTVPAADPSLSGWQSSLIEETLLGEESKPEQSTPKALHLRLLFWSYGTVGSRTVLQTRSEFSYIEDLVGFIADLSDLLADAKRNEWATRPWQFCTLLHAKGAEKSDTYQSSIKSLSVDIFLRVPFSIAMQFTASRRDQNLTSHPALRFVNGQLPDWNTIGNNMGDRPGTTHGQGCKGGACAGDLVCVWLL</sequence>